<feature type="compositionally biased region" description="Gly residues" evidence="6">
    <location>
        <begin position="325"/>
        <end position="336"/>
    </location>
</feature>
<feature type="compositionally biased region" description="Basic residues" evidence="6">
    <location>
        <begin position="367"/>
        <end position="390"/>
    </location>
</feature>
<comment type="caution">
    <text evidence="9">The sequence shown here is derived from an EMBL/GenBank/DDBJ whole genome shotgun (WGS) entry which is preliminary data.</text>
</comment>
<comment type="function">
    <text evidence="5">Scaffolding protein that specifically recognizes and binds dimethylarginine-containing proteins. Plays a role in the regulation of translation of target mRNAs by binding Arg/Gly-rich motifs (GAR) in dimethylarginine-containing proteins. In nucleus, acts as a coactivator: recognizes and binds asymmetric dimethylation on the core histone tails associated with transcriptional activation (H3R17me2a and H4R3me2a) and recruits proteins at these arginine-methylated loci. In cytoplasm, acts as an antiviral factor that participates in the assembly of stress granules together with G3BP1.</text>
</comment>
<feature type="domain" description="Tudor" evidence="8">
    <location>
        <begin position="606"/>
        <end position="664"/>
    </location>
</feature>
<dbReference type="SMART" id="SM00333">
    <property type="entry name" value="TUDOR"/>
    <property type="match status" value="1"/>
</dbReference>
<dbReference type="Proteomes" id="UP000291343">
    <property type="component" value="Unassembled WGS sequence"/>
</dbReference>
<dbReference type="Pfam" id="PF00567">
    <property type="entry name" value="TUDOR"/>
    <property type="match status" value="1"/>
</dbReference>
<keyword evidence="10" id="KW-1185">Reference proteome</keyword>
<dbReference type="OrthoDB" id="434939at2759"/>
<dbReference type="InterPro" id="IPR042470">
    <property type="entry name" value="RMI1_N_C_sf"/>
</dbReference>
<protein>
    <recommendedName>
        <fullName evidence="2">Tudor domain-containing protein 3</fullName>
    </recommendedName>
</protein>
<dbReference type="SUPFAM" id="SSF63748">
    <property type="entry name" value="Tudor/PWWP/MBT"/>
    <property type="match status" value="1"/>
</dbReference>
<feature type="compositionally biased region" description="Polar residues" evidence="6">
    <location>
        <begin position="506"/>
        <end position="518"/>
    </location>
</feature>
<dbReference type="Gene3D" id="1.10.8.10">
    <property type="entry name" value="DNA helicase RuvA subunit, C-terminal domain"/>
    <property type="match status" value="1"/>
</dbReference>
<dbReference type="GO" id="GO:0005634">
    <property type="term" value="C:nucleus"/>
    <property type="evidence" value="ECO:0007669"/>
    <property type="project" value="UniProtKB-SubCell"/>
</dbReference>
<dbReference type="AlphaFoldDB" id="A0A482X8K2"/>
<dbReference type="SMART" id="SM00165">
    <property type="entry name" value="UBA"/>
    <property type="match status" value="1"/>
</dbReference>
<evidence type="ECO:0000256" key="6">
    <source>
        <dbReference type="SAM" id="MobiDB-lite"/>
    </source>
</evidence>
<sequence>MDLLQSLKEKGWYLLNDAVQQISDNNSITNIRTLQQKAIDLDLREIGAPAFPEDILKGKLESIAGNIVVQVQKVRNLSAPKVNEESHAAPRMLKIAITDGHTVCQAIEVEQIAALSLNTPPGTKLRLKQETVPMSHGMILLQQSGVEVLGGRVTHLVEKWELNRSLAKHTRGRIGEEGGPPPWIPFGQKIARTNLADRNFKSLDESRGGGGGSDNKENAEFEAQRQGAIAEAVRGGAGGGARKVFGGGNARTLVDKNVKQIVEQGFTAQQAEQALHANKNNVARALRMLQKKEVNSGNSGGGSEGRGGGGRGRRRGGGDKEDDGGGGGGGGGGGPKPSGKVSLFDFLEDKLPSQNGKEVDNHDQQHHHNSGSSGHHHHQQRDHQPNRHHSSSGGGSRGGGYNRGGGNRRGASNAEPPPRSRGGGEERIQMQKPPRFQNQQQQQQQQRFQQHNDSNSWPTSSSSYSGEGYSAGYDSFNGGHYGGKMAAAQRGYDDYSETGQYGDVSNYRSTTGSNDNYSQQLMDAGMPEIPEFPYKDASSIQPLMSAGFYTASGFLSNSTNQPPLQQQGPPPPPPPAAIVPPPSAAPAPTQFGPHPPNPPDQIISYQWKIGDKCMAKYWENNRYYNAEVTGLSKNTCVVKFLDYGNYEEVLQDDCIPLLEFRLSYGTVQSGPVICDWYVVIDACADRAELICGNRP</sequence>
<gene>
    <name evidence="9" type="ORF">LSTR_LSTR013643</name>
</gene>
<proteinExistence type="predicted"/>
<dbReference type="SMR" id="A0A482X8K2"/>
<feature type="compositionally biased region" description="Low complexity" evidence="6">
    <location>
        <begin position="430"/>
        <end position="475"/>
    </location>
</feature>
<evidence type="ECO:0000256" key="5">
    <source>
        <dbReference type="ARBA" id="ARBA00035105"/>
    </source>
</evidence>
<evidence type="ECO:0000256" key="1">
    <source>
        <dbReference type="ARBA" id="ARBA00004123"/>
    </source>
</evidence>
<evidence type="ECO:0000313" key="9">
    <source>
        <dbReference type="EMBL" id="RZF42134.1"/>
    </source>
</evidence>
<feature type="region of interest" description="Disordered" evidence="6">
    <location>
        <begin position="555"/>
        <end position="597"/>
    </location>
</feature>
<keyword evidence="3" id="KW-0156">Chromatin regulator</keyword>
<dbReference type="FunCoup" id="A0A482X8K2">
    <property type="interactions" value="1658"/>
</dbReference>
<evidence type="ECO:0000313" key="10">
    <source>
        <dbReference type="Proteomes" id="UP000291343"/>
    </source>
</evidence>
<dbReference type="GO" id="GO:0006325">
    <property type="term" value="P:chromatin organization"/>
    <property type="evidence" value="ECO:0007669"/>
    <property type="project" value="UniProtKB-KW"/>
</dbReference>
<feature type="compositionally biased region" description="Pro residues" evidence="6">
    <location>
        <begin position="568"/>
        <end position="585"/>
    </location>
</feature>
<feature type="compositionally biased region" description="Basic and acidic residues" evidence="6">
    <location>
        <begin position="347"/>
        <end position="366"/>
    </location>
</feature>
<evidence type="ECO:0000256" key="2">
    <source>
        <dbReference type="ARBA" id="ARBA00013421"/>
    </source>
</evidence>
<evidence type="ECO:0000259" key="8">
    <source>
        <dbReference type="PROSITE" id="PS50304"/>
    </source>
</evidence>
<dbReference type="InterPro" id="IPR009060">
    <property type="entry name" value="UBA-like_sf"/>
</dbReference>
<accession>A0A482X8K2</accession>
<dbReference type="PROSITE" id="PS50304">
    <property type="entry name" value="TUDOR"/>
    <property type="match status" value="1"/>
</dbReference>
<reference evidence="9 10" key="1">
    <citation type="journal article" date="2017" name="Gigascience">
        <title>Genome sequence of the small brown planthopper, Laodelphax striatellus.</title>
        <authorList>
            <person name="Zhu J."/>
            <person name="Jiang F."/>
            <person name="Wang X."/>
            <person name="Yang P."/>
            <person name="Bao Y."/>
            <person name="Zhao W."/>
            <person name="Wang W."/>
            <person name="Lu H."/>
            <person name="Wang Q."/>
            <person name="Cui N."/>
            <person name="Li J."/>
            <person name="Chen X."/>
            <person name="Luo L."/>
            <person name="Yu J."/>
            <person name="Kang L."/>
            <person name="Cui F."/>
        </authorList>
    </citation>
    <scope>NUCLEOTIDE SEQUENCE [LARGE SCALE GENOMIC DNA]</scope>
    <source>
        <strain evidence="9">Lst14</strain>
    </source>
</reference>
<dbReference type="Gene3D" id="2.40.50.770">
    <property type="entry name" value="RecQ-mediated genome instability protein Rmi1, C-terminal domain"/>
    <property type="match status" value="1"/>
</dbReference>
<dbReference type="EMBL" id="QKKF02015572">
    <property type="protein sequence ID" value="RZF42134.1"/>
    <property type="molecule type" value="Genomic_DNA"/>
</dbReference>
<evidence type="ECO:0000259" key="7">
    <source>
        <dbReference type="PROSITE" id="PS50030"/>
    </source>
</evidence>
<feature type="region of interest" description="Disordered" evidence="6">
    <location>
        <begin position="292"/>
        <end position="518"/>
    </location>
</feature>
<dbReference type="PANTHER" id="PTHR13681:SF24">
    <property type="entry name" value="TUDOR DOMAIN-CONTAINING PROTEIN 3"/>
    <property type="match status" value="1"/>
</dbReference>
<dbReference type="InterPro" id="IPR015940">
    <property type="entry name" value="UBA"/>
</dbReference>
<dbReference type="Pfam" id="PF08585">
    <property type="entry name" value="RMI1_N_C"/>
    <property type="match status" value="1"/>
</dbReference>
<dbReference type="InParanoid" id="A0A482X8K2"/>
<dbReference type="SMART" id="SM01161">
    <property type="entry name" value="DUF1767"/>
    <property type="match status" value="1"/>
</dbReference>
<evidence type="ECO:0000256" key="3">
    <source>
        <dbReference type="ARBA" id="ARBA00022853"/>
    </source>
</evidence>
<keyword evidence="4" id="KW-0539">Nucleus</keyword>
<comment type="subcellular location">
    <subcellularLocation>
        <location evidence="1">Nucleus</location>
    </subcellularLocation>
</comment>
<dbReference type="PROSITE" id="PS50030">
    <property type="entry name" value="UBA"/>
    <property type="match status" value="1"/>
</dbReference>
<dbReference type="Pfam" id="PF00627">
    <property type="entry name" value="UBA"/>
    <property type="match status" value="1"/>
</dbReference>
<dbReference type="InterPro" id="IPR002999">
    <property type="entry name" value="Tudor"/>
</dbReference>
<dbReference type="PANTHER" id="PTHR13681">
    <property type="entry name" value="SURVIVAL OF MOTOR NEURON-RELATED-SPLICING FACTOR 30-RELATED"/>
    <property type="match status" value="1"/>
</dbReference>
<dbReference type="InterPro" id="IPR013894">
    <property type="entry name" value="RMI1_OB"/>
</dbReference>
<name>A0A482X8K2_LAOST</name>
<dbReference type="SUPFAM" id="SSF46934">
    <property type="entry name" value="UBA-like"/>
    <property type="match status" value="1"/>
</dbReference>
<feature type="compositionally biased region" description="Gly residues" evidence="6">
    <location>
        <begin position="392"/>
        <end position="408"/>
    </location>
</feature>
<organism evidence="9 10">
    <name type="scientific">Laodelphax striatellus</name>
    <name type="common">Small brown planthopper</name>
    <name type="synonym">Delphax striatella</name>
    <dbReference type="NCBI Taxonomy" id="195883"/>
    <lineage>
        <taxon>Eukaryota</taxon>
        <taxon>Metazoa</taxon>
        <taxon>Ecdysozoa</taxon>
        <taxon>Arthropoda</taxon>
        <taxon>Hexapoda</taxon>
        <taxon>Insecta</taxon>
        <taxon>Pterygota</taxon>
        <taxon>Neoptera</taxon>
        <taxon>Paraneoptera</taxon>
        <taxon>Hemiptera</taxon>
        <taxon>Auchenorrhyncha</taxon>
        <taxon>Fulgoroidea</taxon>
        <taxon>Delphacidae</taxon>
        <taxon>Criomorphinae</taxon>
        <taxon>Laodelphax</taxon>
    </lineage>
</organism>
<dbReference type="STRING" id="195883.A0A482X8K2"/>
<feature type="domain" description="UBA" evidence="7">
    <location>
        <begin position="252"/>
        <end position="292"/>
    </location>
</feature>
<dbReference type="Gene3D" id="2.30.30.140">
    <property type="match status" value="1"/>
</dbReference>
<feature type="compositionally biased region" description="Gly residues" evidence="6">
    <location>
        <begin position="298"/>
        <end position="310"/>
    </location>
</feature>
<evidence type="ECO:0000256" key="4">
    <source>
        <dbReference type="ARBA" id="ARBA00023242"/>
    </source>
</evidence>